<dbReference type="GO" id="GO:0003700">
    <property type="term" value="F:DNA-binding transcription factor activity"/>
    <property type="evidence" value="ECO:0007669"/>
    <property type="project" value="UniProtKB-UniRule"/>
</dbReference>
<comment type="PTM">
    <text evidence="12">Sumoylation plays a regulatory role in E2 transcriptional activity.</text>
</comment>
<comment type="similarity">
    <text evidence="12">Belongs to the papillomaviridae E2 protein family.</text>
</comment>
<feature type="domain" description="Papillomavirus E2 C-terminal" evidence="15">
    <location>
        <begin position="309"/>
        <end position="384"/>
    </location>
</feature>
<evidence type="ECO:0000256" key="11">
    <source>
        <dbReference type="ARBA" id="ARBA00023163"/>
    </source>
</evidence>
<keyword evidence="11 12" id="KW-0804">Transcription</keyword>
<dbReference type="GO" id="GO:0006351">
    <property type="term" value="P:DNA-templated transcription"/>
    <property type="evidence" value="ECO:0007669"/>
    <property type="project" value="UniProtKB-UniRule"/>
</dbReference>
<dbReference type="GO" id="GO:0042025">
    <property type="term" value="C:host cell nucleus"/>
    <property type="evidence" value="ECO:0007669"/>
    <property type="project" value="UniProtKB-SubCell"/>
</dbReference>
<accession>A0A2S1ZRV6</accession>
<dbReference type="InterPro" id="IPR036050">
    <property type="entry name" value="Regulatory_protein_E2_N"/>
</dbReference>
<dbReference type="Gene3D" id="2.170.200.10">
    <property type="entry name" value="Papillomavirus E2 early protein domain"/>
    <property type="match status" value="1"/>
</dbReference>
<dbReference type="InterPro" id="IPR042503">
    <property type="entry name" value="Regulatory_protein_E2_N_1"/>
</dbReference>
<keyword evidence="6 12" id="KW-1048">Host nucleus</keyword>
<dbReference type="Proteomes" id="UP001231058">
    <property type="component" value="Segment"/>
</dbReference>
<comment type="caution">
    <text evidence="12">Lacks conserved residue(s) required for the propagation of feature annotation.</text>
</comment>
<dbReference type="InterPro" id="IPR035975">
    <property type="entry name" value="E2/EBNA1_C_sf"/>
</dbReference>
<keyword evidence="4 12" id="KW-0244">Early protein</keyword>
<dbReference type="InterPro" id="IPR012677">
    <property type="entry name" value="Nucleotide-bd_a/b_plait_sf"/>
</dbReference>
<comment type="subcellular location">
    <subcellularLocation>
        <location evidence="1 12">Host nucleus</location>
    </subcellularLocation>
</comment>
<keyword evidence="8 12" id="KW-0805">Transcription regulation</keyword>
<evidence type="ECO:0000259" key="14">
    <source>
        <dbReference type="Pfam" id="PF00508"/>
    </source>
</evidence>
<dbReference type="Gene3D" id="1.10.287.30">
    <property type="entry name" value="E2 (early) protein, N terminal domain, subdomain 1"/>
    <property type="match status" value="1"/>
</dbReference>
<dbReference type="InterPro" id="IPR033668">
    <property type="entry name" value="Reg_prot_E2"/>
</dbReference>
<feature type="region of interest" description="DNA-binding domain" evidence="12">
    <location>
        <begin position="305"/>
        <end position="388"/>
    </location>
</feature>
<feature type="compositionally biased region" description="Polar residues" evidence="13">
    <location>
        <begin position="196"/>
        <end position="206"/>
    </location>
</feature>
<dbReference type="Pfam" id="PF00508">
    <property type="entry name" value="PPV_E2_N"/>
    <property type="match status" value="1"/>
</dbReference>
<evidence type="ECO:0000256" key="12">
    <source>
        <dbReference type="HAMAP-Rule" id="MF_04001"/>
    </source>
</evidence>
<evidence type="ECO:0000259" key="15">
    <source>
        <dbReference type="Pfam" id="PF00511"/>
    </source>
</evidence>
<evidence type="ECO:0000313" key="17">
    <source>
        <dbReference type="Proteomes" id="UP001231058"/>
    </source>
</evidence>
<dbReference type="InterPro" id="IPR000427">
    <property type="entry name" value="Papillomavirus_E2_C"/>
</dbReference>
<proteinExistence type="inferred from homology"/>
<dbReference type="GO" id="GO:0000166">
    <property type="term" value="F:nucleotide binding"/>
    <property type="evidence" value="ECO:0007669"/>
    <property type="project" value="UniProtKB-UniRule"/>
</dbReference>
<feature type="cross-link" description="Glycyl lysine isopeptide (Lys-Gly) (interchain with G-Cter in SUMO)" evidence="12">
    <location>
        <position position="312"/>
    </location>
</feature>
<evidence type="ECO:0000256" key="6">
    <source>
        <dbReference type="ARBA" id="ARBA00022562"/>
    </source>
</evidence>
<gene>
    <name evidence="12 16" type="primary">E2</name>
</gene>
<keyword evidence="5 12" id="KW-0597">Phosphoprotein</keyword>
<keyword evidence="3 12" id="KW-0678">Repressor</keyword>
<sequence length="388" mass="44521">MATMLRERFAALQEALMELYEKGASDLQSQIQYWSLVRKEYVVMYKARQDGMRMLGLQPLPTLQIAEYRAKEAIQMTLILKSFAKSIYARDNWTMQETSAELVLHTKPKNCLKKGGYTVEVWFDHDRQKAFPYTNFSAIYYQDEGDKWHKTEGKVDYDGLYYEEPNGDRVYYELFDADAHKYGQSGQWTVHFKSSTISPPVTSSRHSPAASPLASGRTPEHTASTEEDHPTRRIQEQEVAPTTSPTTRRRRGGEQGEPSPLSKRRRPGSAGRSTAPAPEDVGRRHRTVERTGLSRIRRLQEEARDPLVALIKGPANPLKCWRNRCNQKHSSLYLSMSTVWYWVGDNSDKLQRGRILVAFKNKTQRDMFVKLVHLPRGTTLAFGNLDSL</sequence>
<evidence type="ECO:0000256" key="10">
    <source>
        <dbReference type="ARBA" id="ARBA00023159"/>
    </source>
</evidence>
<keyword evidence="7 12" id="KW-0235">DNA replication</keyword>
<organism evidence="16 17">
    <name type="scientific">Human papillomavirus type 220</name>
    <dbReference type="NCBI Taxonomy" id="2200957"/>
    <lineage>
        <taxon>Viruses</taxon>
        <taxon>Monodnaviria</taxon>
        <taxon>Shotokuvirae</taxon>
        <taxon>Cossaviricota</taxon>
        <taxon>Papovaviricetes</taxon>
        <taxon>Zurhausenvirales</taxon>
        <taxon>Papillomaviridae</taxon>
    </lineage>
</organism>
<protein>
    <recommendedName>
        <fullName evidence="12">Regulatory protein E2</fullName>
    </recommendedName>
</protein>
<dbReference type="EMBL" id="MH172377">
    <property type="protein sequence ID" value="AWK28203.1"/>
    <property type="molecule type" value="Genomic_DNA"/>
</dbReference>
<evidence type="ECO:0000256" key="4">
    <source>
        <dbReference type="ARBA" id="ARBA00022518"/>
    </source>
</evidence>
<dbReference type="InterPro" id="IPR001866">
    <property type="entry name" value="PPV_E2_N"/>
</dbReference>
<keyword evidence="12" id="KW-1017">Isopeptide bond</keyword>
<dbReference type="GO" id="GO:0006260">
    <property type="term" value="P:DNA replication"/>
    <property type="evidence" value="ECO:0007669"/>
    <property type="project" value="UniProtKB-KW"/>
</dbReference>
<comment type="subunit">
    <text evidence="12">Binds DNA as homodimer. Interacts with protein E1; this interaction greatly increases E1 DNA-binding activity. Interacts with protein L1; this interaction enhances E2-dependent replication and transcription activation. Interacts with protein L2; this interaction inhibits E2 transcriptional activity but not DNA replication function E2. Interacts with protein E7; this interaction inhibits E7 oncogenic activity. Interacts with host TAF1; this interaction modulates E2-dependent transcriptional regulation. Interacts with host BRD4; this interaction mediates E2 transcriptional activation function. Additionally, the interaction with host BRD4 on mitotic chromosomes mediates tethering of the viral genome. Interacts with host TOPBP1; this interaction is required for optimal viral DNA replication.</text>
</comment>
<dbReference type="SUPFAM" id="SSF51332">
    <property type="entry name" value="E2 regulatory, transactivation domain"/>
    <property type="match status" value="1"/>
</dbReference>
<keyword evidence="10 12" id="KW-0010">Activator</keyword>
<evidence type="ECO:0000256" key="5">
    <source>
        <dbReference type="ARBA" id="ARBA00022553"/>
    </source>
</evidence>
<dbReference type="GO" id="GO:0003677">
    <property type="term" value="F:DNA binding"/>
    <property type="evidence" value="ECO:0007669"/>
    <property type="project" value="UniProtKB-UniRule"/>
</dbReference>
<evidence type="ECO:0000256" key="1">
    <source>
        <dbReference type="ARBA" id="ARBA00004147"/>
    </source>
</evidence>
<dbReference type="SUPFAM" id="SSF54957">
    <property type="entry name" value="Viral DNA-binding domain"/>
    <property type="match status" value="1"/>
</dbReference>
<keyword evidence="12" id="KW-0832">Ubl conjugation</keyword>
<dbReference type="Pfam" id="PF00511">
    <property type="entry name" value="PPV_E2_C"/>
    <property type="match status" value="1"/>
</dbReference>
<evidence type="ECO:0000256" key="3">
    <source>
        <dbReference type="ARBA" id="ARBA00022491"/>
    </source>
</evidence>
<dbReference type="GO" id="GO:0006275">
    <property type="term" value="P:regulation of DNA replication"/>
    <property type="evidence" value="ECO:0007669"/>
    <property type="project" value="UniProtKB-UniRule"/>
</dbReference>
<feature type="compositionally biased region" description="Basic and acidic residues" evidence="13">
    <location>
        <begin position="218"/>
        <end position="236"/>
    </location>
</feature>
<dbReference type="Gene3D" id="3.30.70.330">
    <property type="match status" value="1"/>
</dbReference>
<feature type="domain" description="Papillomavirus E2 N-terminal" evidence="14">
    <location>
        <begin position="4"/>
        <end position="201"/>
    </location>
</feature>
<keyword evidence="9 12" id="KW-0238">DNA-binding</keyword>
<dbReference type="HAMAP" id="MF_04001">
    <property type="entry name" value="PPV_E2"/>
    <property type="match status" value="1"/>
</dbReference>
<evidence type="ECO:0000313" key="16">
    <source>
        <dbReference type="EMBL" id="AWK28203.1"/>
    </source>
</evidence>
<evidence type="ECO:0000256" key="8">
    <source>
        <dbReference type="ARBA" id="ARBA00023015"/>
    </source>
</evidence>
<feature type="region of interest" description="Disordered" evidence="13">
    <location>
        <begin position="196"/>
        <end position="297"/>
    </location>
</feature>
<evidence type="ECO:0000256" key="9">
    <source>
        <dbReference type="ARBA" id="ARBA00023125"/>
    </source>
</evidence>
<reference evidence="16" key="1">
    <citation type="submission" date="2018-04" db="EMBL/GenBank/DDBJ databases">
        <title>Complete Genome Sequences Of Four Novel Human Gammapapillomaviruses Isolated from Penile Swabs in Cape Town, South Africa.</title>
        <authorList>
            <person name="Murahwa A.T."/>
            <person name="Meiring T.L."/>
            <person name="Mbulawa Z.Z.A."/>
            <person name="Williamson A.-L."/>
        </authorList>
    </citation>
    <scope>NUCLEOTIDE SEQUENCE</scope>
    <source>
        <strain evidence="16">CT08</strain>
    </source>
</reference>
<evidence type="ECO:0000256" key="2">
    <source>
        <dbReference type="ARBA" id="ARBA00007794"/>
    </source>
</evidence>
<evidence type="ECO:0000256" key="7">
    <source>
        <dbReference type="ARBA" id="ARBA00022705"/>
    </source>
</evidence>
<comment type="function">
    <text evidence="12">Plays a role in the initiation of viral DNA replication. A dimer of E2 interacts with a dimer of E1 in order to improve specificity of E1 DNA binding activity. Once the complex recognizes and binds DNA at specific sites, the E2 dimer is removed from DNA. E2 also regulates viral transcription through binding to the E2RE response element (5'-ACCNNNNNNGGT-3') present in multiple copies in the regulatory regions of the viral genome. Activates or represses transcription depending on E2RE's position with regards to proximal promoter elements including the TATA-box. Repression occurs by sterically hindering the assembly of the transcription initiation complex.</text>
</comment>
<comment type="similarity">
    <text evidence="2">Belongs to the papillomaviridae E8^E2C protein family.</text>
</comment>
<comment type="PTM">
    <text evidence="12">Phosphorylated.</text>
</comment>
<dbReference type="GO" id="GO:0039693">
    <property type="term" value="P:viral DNA genome replication"/>
    <property type="evidence" value="ECO:0007669"/>
    <property type="project" value="UniProtKB-UniRule"/>
</dbReference>
<name>A0A2S1ZRV6_9PAPI</name>
<evidence type="ECO:0000256" key="13">
    <source>
        <dbReference type="SAM" id="MobiDB-lite"/>
    </source>
</evidence>
<dbReference type="InterPro" id="IPR042504">
    <property type="entry name" value="Regulatory_protein_E2_N_2"/>
</dbReference>